<protein>
    <submittedName>
        <fullName evidence="4">Guanosine-5'-triphosphate, 3'-diphosphate pyrophosphatase</fullName>
        <ecNumber evidence="4">3.6.1.40</ecNumber>
    </submittedName>
</protein>
<dbReference type="EC" id="3.6.1.40" evidence="4"/>
<gene>
    <name evidence="4" type="primary">gppA</name>
    <name evidence="4" type="ORF">CAV_1255</name>
</gene>
<sequence>MAKRTAVVDLGSNSVRLVIFEKTSRFAFHIFAEYKRKVRLGENAYNNNKILQEESMQRTENTLAYFKDMAFKHKCAKMLIVGTSALRDAPNSADFIKRIKNNLGLNIKCIDGKRESYLGGLAALNLMSNIKNATTLDIGGGSSELCLIRNSKIEDCISLDIGTVRLKELFYDTNKMQELHAFLNDTIKLIPKHFKNDTLIAIGGSLRAISSSIMQKNSYPLKVLHEFKYSLADEKSHIKKIIDTDFNSLSDYGIKKERFDTIKEGALIFLNIAQALNVKDVLTSGVGVREGVYLNDILPPTKKFPHNFNPSVRSLQDRFLNKNDKTNIHIYCAKIFDKLSSLHGLSPSYKNLLINAAKLCNIGSYLSFYFANEHSTYFILNALNYNFSHEEKTLIAILIKLSGKKISPFLLEEYKELLPDVNIISWLNFMLATARLLSKNYSNKERVEFEYKNNVLYIYSKAYIDIAKDEFKKLALPNTSIVIVLNQKPN</sequence>
<dbReference type="PIRSF" id="PIRSF001267">
    <property type="entry name" value="Pyrophosphatase_GppA_Ppx"/>
    <property type="match status" value="1"/>
</dbReference>
<evidence type="ECO:0000259" key="3">
    <source>
        <dbReference type="Pfam" id="PF21447"/>
    </source>
</evidence>
<dbReference type="InterPro" id="IPR048950">
    <property type="entry name" value="Ppx_GppA_C"/>
</dbReference>
<accession>A0A222MYJ7</accession>
<dbReference type="OrthoDB" id="9793035at2"/>
<name>A0A222MYJ7_9BACT</name>
<dbReference type="GO" id="GO:0008894">
    <property type="term" value="F:guanosine-5'-triphosphate,3'-diphosphate diphosphatase activity"/>
    <property type="evidence" value="ECO:0007669"/>
    <property type="project" value="UniProtKB-EC"/>
</dbReference>
<evidence type="ECO:0000313" key="5">
    <source>
        <dbReference type="Proteomes" id="UP000201169"/>
    </source>
</evidence>
<dbReference type="CDD" id="cd24052">
    <property type="entry name" value="ASKHA_NBD_HpPPX-GppA-like"/>
    <property type="match status" value="1"/>
</dbReference>
<reference evidence="4 5" key="1">
    <citation type="submission" date="2017-07" db="EMBL/GenBank/DDBJ databases">
        <title>Analysis of two Campylobacter avium genomes and identification of a novel hippuricase gene.</title>
        <authorList>
            <person name="Miller W.G."/>
            <person name="Chapman M.H."/>
            <person name="Yee E."/>
            <person name="Revez J."/>
            <person name="Bono J.L."/>
            <person name="Rossi M."/>
        </authorList>
    </citation>
    <scope>NUCLEOTIDE SEQUENCE [LARGE SCALE GENOMIC DNA]</scope>
    <source>
        <strain evidence="4 5">LMG 24591</strain>
    </source>
</reference>
<feature type="domain" description="Ppx/GppA phosphatase C-terminal" evidence="3">
    <location>
        <begin position="311"/>
        <end position="439"/>
    </location>
</feature>
<dbReference type="AlphaFoldDB" id="A0A222MYJ7"/>
<proteinExistence type="predicted"/>
<dbReference type="Gene3D" id="1.10.3210.10">
    <property type="entry name" value="Hypothetical protein af1432"/>
    <property type="match status" value="1"/>
</dbReference>
<dbReference type="InterPro" id="IPR050273">
    <property type="entry name" value="GppA/Ppx_hydrolase"/>
</dbReference>
<dbReference type="PANTHER" id="PTHR30005:SF0">
    <property type="entry name" value="RETROGRADE REGULATION PROTEIN 2"/>
    <property type="match status" value="1"/>
</dbReference>
<evidence type="ECO:0000313" key="4">
    <source>
        <dbReference type="EMBL" id="ASQ30881.1"/>
    </source>
</evidence>
<dbReference type="Gene3D" id="3.30.420.150">
    <property type="entry name" value="Exopolyphosphatase. Domain 2"/>
    <property type="match status" value="1"/>
</dbReference>
<dbReference type="InterPro" id="IPR043129">
    <property type="entry name" value="ATPase_NBD"/>
</dbReference>
<dbReference type="EMBL" id="CP022347">
    <property type="protein sequence ID" value="ASQ30881.1"/>
    <property type="molecule type" value="Genomic_DNA"/>
</dbReference>
<evidence type="ECO:0000256" key="1">
    <source>
        <dbReference type="ARBA" id="ARBA00022801"/>
    </source>
</evidence>
<dbReference type="Proteomes" id="UP000201169">
    <property type="component" value="Chromosome"/>
</dbReference>
<dbReference type="Gene3D" id="3.30.420.40">
    <property type="match status" value="1"/>
</dbReference>
<dbReference type="Pfam" id="PF21447">
    <property type="entry name" value="Ppx-GppA_III"/>
    <property type="match status" value="1"/>
</dbReference>
<dbReference type="InterPro" id="IPR030673">
    <property type="entry name" value="PyroPPase_GppA_Ppx"/>
</dbReference>
<feature type="domain" description="Ppx/GppA phosphatase N-terminal" evidence="2">
    <location>
        <begin position="18"/>
        <end position="296"/>
    </location>
</feature>
<keyword evidence="5" id="KW-1185">Reference proteome</keyword>
<dbReference type="SUPFAM" id="SSF53067">
    <property type="entry name" value="Actin-like ATPase domain"/>
    <property type="match status" value="2"/>
</dbReference>
<dbReference type="PANTHER" id="PTHR30005">
    <property type="entry name" value="EXOPOLYPHOSPHATASE"/>
    <property type="match status" value="1"/>
</dbReference>
<organism evidence="4 5">
    <name type="scientific">Campylobacter avium LMG 24591</name>
    <dbReference type="NCBI Taxonomy" id="522484"/>
    <lineage>
        <taxon>Bacteria</taxon>
        <taxon>Pseudomonadati</taxon>
        <taxon>Campylobacterota</taxon>
        <taxon>Epsilonproteobacteria</taxon>
        <taxon>Campylobacterales</taxon>
        <taxon>Campylobacteraceae</taxon>
        <taxon>Campylobacter</taxon>
    </lineage>
</organism>
<dbReference type="RefSeq" id="WP_094325680.1">
    <property type="nucleotide sequence ID" value="NZ_CP022347.1"/>
</dbReference>
<evidence type="ECO:0000259" key="2">
    <source>
        <dbReference type="Pfam" id="PF02541"/>
    </source>
</evidence>
<dbReference type="InterPro" id="IPR003695">
    <property type="entry name" value="Ppx_GppA_N"/>
</dbReference>
<dbReference type="Pfam" id="PF02541">
    <property type="entry name" value="Ppx-GppA"/>
    <property type="match status" value="1"/>
</dbReference>
<keyword evidence="1 4" id="KW-0378">Hydrolase</keyword>
<dbReference type="KEGG" id="cavi:CAV_1255"/>
<dbReference type="SUPFAM" id="SSF109604">
    <property type="entry name" value="HD-domain/PDEase-like"/>
    <property type="match status" value="1"/>
</dbReference>